<protein>
    <submittedName>
        <fullName evidence="2">Uncharacterized protein</fullName>
    </submittedName>
</protein>
<proteinExistence type="predicted"/>
<feature type="transmembrane region" description="Helical" evidence="1">
    <location>
        <begin position="33"/>
        <end position="55"/>
    </location>
</feature>
<dbReference type="AlphaFoldDB" id="A0A7S4HTX5"/>
<keyword evidence="1" id="KW-1133">Transmembrane helix</keyword>
<accession>A0A7S4HTX5</accession>
<evidence type="ECO:0000313" key="2">
    <source>
        <dbReference type="EMBL" id="CAE2209227.1"/>
    </source>
</evidence>
<gene>
    <name evidence="2" type="ORF">OAUR00152_LOCUS3885</name>
</gene>
<reference evidence="2" key="1">
    <citation type="submission" date="2021-01" db="EMBL/GenBank/DDBJ databases">
        <authorList>
            <person name="Corre E."/>
            <person name="Pelletier E."/>
            <person name="Niang G."/>
            <person name="Scheremetjew M."/>
            <person name="Finn R."/>
            <person name="Kale V."/>
            <person name="Holt S."/>
            <person name="Cochrane G."/>
            <person name="Meng A."/>
            <person name="Brown T."/>
            <person name="Cohen L."/>
        </authorList>
    </citation>
    <scope>NUCLEOTIDE SEQUENCE</scope>
    <source>
        <strain evidence="2">Isolate 1302-5</strain>
    </source>
</reference>
<keyword evidence="1" id="KW-0472">Membrane</keyword>
<name>A0A7S4HTX5_9STRA</name>
<evidence type="ECO:0000256" key="1">
    <source>
        <dbReference type="SAM" id="Phobius"/>
    </source>
</evidence>
<sequence>MMFLAAAALNHRRQSPSDEMETQPRQKTNPSTMVIKFAVVALVSLLSIFHILHTYNNDLPWFSRSTQRVPKTREKQETNSSCAIMFFGLPRSFKRYVLPSVIRNVVLPNMKHGCDFFVHYYQIDKEEAGRSGHGGEINADDVLLLENAIQAIYNDTTMNLRKDTPADIVNKPPSISFISDTNDTFWDVRGEQVLKYRNTRRNNGHYLYYPQKVTTYVYPSTMDNIVKQWHSINAVWERMESISKEQEKTYDRVAMLRSDVIFLHPIDIYVTHNLTRDVNNEYLTIPDWAGWPVNDRMVSGPYEAVKVWATERFERLTKYVRTNPVARAGYGMHPERFLKNSLLPHIQENLGYKLDMNKRFCFVRVRADGGVWIDDCVRGFRHSNATDFFRKDILPEDASCKRIALRKNKDQMYCNFTDRSDDLLWNLRERPIR</sequence>
<dbReference type="EMBL" id="HBKQ01005728">
    <property type="protein sequence ID" value="CAE2209227.1"/>
    <property type="molecule type" value="Transcribed_RNA"/>
</dbReference>
<organism evidence="2">
    <name type="scientific">Odontella aurita</name>
    <dbReference type="NCBI Taxonomy" id="265563"/>
    <lineage>
        <taxon>Eukaryota</taxon>
        <taxon>Sar</taxon>
        <taxon>Stramenopiles</taxon>
        <taxon>Ochrophyta</taxon>
        <taxon>Bacillariophyta</taxon>
        <taxon>Mediophyceae</taxon>
        <taxon>Biddulphiophycidae</taxon>
        <taxon>Eupodiscales</taxon>
        <taxon>Odontellaceae</taxon>
        <taxon>Odontella</taxon>
    </lineage>
</organism>
<keyword evidence="1" id="KW-0812">Transmembrane</keyword>